<evidence type="ECO:0000256" key="10">
    <source>
        <dbReference type="SAM" id="Phobius"/>
    </source>
</evidence>
<keyword evidence="3" id="KW-0597">Phosphoprotein</keyword>
<evidence type="ECO:0000256" key="1">
    <source>
        <dbReference type="ARBA" id="ARBA00000085"/>
    </source>
</evidence>
<dbReference type="Pfam" id="PF07730">
    <property type="entry name" value="HisKA_3"/>
    <property type="match status" value="1"/>
</dbReference>
<name>A0ABX8BFL2_9ACTN</name>
<evidence type="ECO:0000313" key="13">
    <source>
        <dbReference type="EMBL" id="QUX20817.1"/>
    </source>
</evidence>
<evidence type="ECO:0000256" key="8">
    <source>
        <dbReference type="ARBA" id="ARBA00023012"/>
    </source>
</evidence>
<dbReference type="Gene3D" id="3.30.565.10">
    <property type="entry name" value="Histidine kinase-like ATPase, C-terminal domain"/>
    <property type="match status" value="1"/>
</dbReference>
<dbReference type="CDD" id="cd16917">
    <property type="entry name" value="HATPase_UhpB-NarQ-NarX-like"/>
    <property type="match status" value="1"/>
</dbReference>
<dbReference type="EMBL" id="CP074133">
    <property type="protein sequence ID" value="QUX20817.1"/>
    <property type="molecule type" value="Genomic_DNA"/>
</dbReference>
<keyword evidence="10" id="KW-0812">Transmembrane</keyword>
<comment type="catalytic activity">
    <reaction evidence="1">
        <text>ATP + protein L-histidine = ADP + protein N-phospho-L-histidine.</text>
        <dbReference type="EC" id="2.7.13.3"/>
    </reaction>
</comment>
<dbReference type="PANTHER" id="PTHR24421">
    <property type="entry name" value="NITRATE/NITRITE SENSOR PROTEIN NARX-RELATED"/>
    <property type="match status" value="1"/>
</dbReference>
<evidence type="ECO:0000256" key="5">
    <source>
        <dbReference type="ARBA" id="ARBA00022741"/>
    </source>
</evidence>
<dbReference type="RefSeq" id="WP_220562014.1">
    <property type="nucleotide sequence ID" value="NZ_CP074133.1"/>
</dbReference>
<reference evidence="13 14" key="1">
    <citation type="submission" date="2021-05" db="EMBL/GenBank/DDBJ databases">
        <title>Direct Submission.</title>
        <authorList>
            <person name="Li K."/>
            <person name="Gao J."/>
        </authorList>
    </citation>
    <scope>NUCLEOTIDE SEQUENCE [LARGE SCALE GENOMIC DNA]</scope>
    <source>
        <strain evidence="13 14">Mg02</strain>
    </source>
</reference>
<feature type="signal peptide" evidence="11">
    <location>
        <begin position="1"/>
        <end position="24"/>
    </location>
</feature>
<keyword evidence="5" id="KW-0547">Nucleotide-binding</keyword>
<organism evidence="13 14">
    <name type="scientific">Nocardiopsis changdeensis</name>
    <dbReference type="NCBI Taxonomy" id="2831969"/>
    <lineage>
        <taxon>Bacteria</taxon>
        <taxon>Bacillati</taxon>
        <taxon>Actinomycetota</taxon>
        <taxon>Actinomycetes</taxon>
        <taxon>Streptosporangiales</taxon>
        <taxon>Nocardiopsidaceae</taxon>
        <taxon>Nocardiopsis</taxon>
    </lineage>
</organism>
<protein>
    <recommendedName>
        <fullName evidence="2">histidine kinase</fullName>
        <ecNumber evidence="2">2.7.13.3</ecNumber>
    </recommendedName>
</protein>
<keyword evidence="6 13" id="KW-0418">Kinase</keyword>
<evidence type="ECO:0000256" key="11">
    <source>
        <dbReference type="SAM" id="SignalP"/>
    </source>
</evidence>
<evidence type="ECO:0000256" key="3">
    <source>
        <dbReference type="ARBA" id="ARBA00022553"/>
    </source>
</evidence>
<proteinExistence type="predicted"/>
<dbReference type="SUPFAM" id="SSF55874">
    <property type="entry name" value="ATPase domain of HSP90 chaperone/DNA topoisomerase II/histidine kinase"/>
    <property type="match status" value="1"/>
</dbReference>
<dbReference type="Proteomes" id="UP000676079">
    <property type="component" value="Chromosome"/>
</dbReference>
<accession>A0ABX8BFL2</accession>
<keyword evidence="4" id="KW-0808">Transferase</keyword>
<evidence type="ECO:0000256" key="4">
    <source>
        <dbReference type="ARBA" id="ARBA00022679"/>
    </source>
</evidence>
<keyword evidence="14" id="KW-1185">Reference proteome</keyword>
<evidence type="ECO:0000256" key="2">
    <source>
        <dbReference type="ARBA" id="ARBA00012438"/>
    </source>
</evidence>
<dbReference type="PROSITE" id="PS51257">
    <property type="entry name" value="PROKAR_LIPOPROTEIN"/>
    <property type="match status" value="1"/>
</dbReference>
<dbReference type="PANTHER" id="PTHR24421:SF10">
    <property type="entry name" value="NITRATE_NITRITE SENSOR PROTEIN NARQ"/>
    <property type="match status" value="1"/>
</dbReference>
<dbReference type="Gene3D" id="1.20.5.1930">
    <property type="match status" value="1"/>
</dbReference>
<evidence type="ECO:0000259" key="12">
    <source>
        <dbReference type="Pfam" id="PF07730"/>
    </source>
</evidence>
<evidence type="ECO:0000313" key="14">
    <source>
        <dbReference type="Proteomes" id="UP000676079"/>
    </source>
</evidence>
<feature type="chain" id="PRO_5045502173" description="histidine kinase" evidence="11">
    <location>
        <begin position="25"/>
        <end position="484"/>
    </location>
</feature>
<evidence type="ECO:0000256" key="6">
    <source>
        <dbReference type="ARBA" id="ARBA00022777"/>
    </source>
</evidence>
<keyword evidence="8" id="KW-0902">Two-component regulatory system</keyword>
<feature type="region of interest" description="Disordered" evidence="9">
    <location>
        <begin position="344"/>
        <end position="367"/>
    </location>
</feature>
<dbReference type="InterPro" id="IPR050482">
    <property type="entry name" value="Sensor_HK_TwoCompSys"/>
</dbReference>
<dbReference type="EC" id="2.7.13.3" evidence="2"/>
<evidence type="ECO:0000256" key="7">
    <source>
        <dbReference type="ARBA" id="ARBA00022840"/>
    </source>
</evidence>
<dbReference type="InterPro" id="IPR036890">
    <property type="entry name" value="HATPase_C_sf"/>
</dbReference>
<keyword evidence="7" id="KW-0067">ATP-binding</keyword>
<keyword evidence="10" id="KW-1133">Transmembrane helix</keyword>
<keyword evidence="11" id="KW-0732">Signal</keyword>
<dbReference type="InterPro" id="IPR011712">
    <property type="entry name" value="Sig_transdc_His_kin_sub3_dim/P"/>
</dbReference>
<sequence length="484" mass="49213">MHRGRGPDTLRAGLLAAATAAACAFPVTDPSALPWPSLAVAAAAAAAGRWGPYGRPGAVLAGVCAAAWPAAALVRGADPTLTAAQAGFAVLCTVLPWLVGRALRYRSEVTDLGWRRAELLERERALVAARERARTRERIAARMHDSLGHDLSLLAVRAGALEVAEGLSPQDYRRGAAELGAGAIGAVERLQEIIGLLDGPDTDPEGTAEHRAPGIPRAGGAVGPDALEGLLAGARGASVEVSAAGAELWEDMAPPVRVLAHAVVREALTNAVKHAPGAAVAVDTSRTGDGGFAVAVRSAPGRDGPAPASGGRGLAGLRDRVAAAGGVFEAGPGEDGGFRVAARLPARPDPAPGPGGSESDRRRGAARRARRAAVQAAAVPAALLLLVVLAWSGYYASASARAVLPPPVYAGLEVGAPRSAVEPLLPPRTMLDPPEAAAPSGWECVHYRSGTGWPGSAGSAYRLCFAQDRLAAKDEVPLNGEGTR</sequence>
<evidence type="ECO:0000256" key="9">
    <source>
        <dbReference type="SAM" id="MobiDB-lite"/>
    </source>
</evidence>
<feature type="transmembrane region" description="Helical" evidence="10">
    <location>
        <begin position="372"/>
        <end position="394"/>
    </location>
</feature>
<gene>
    <name evidence="13" type="ORF">KGD84_20325</name>
</gene>
<feature type="domain" description="Signal transduction histidine kinase subgroup 3 dimerisation and phosphoacceptor" evidence="12">
    <location>
        <begin position="136"/>
        <end position="200"/>
    </location>
</feature>
<dbReference type="GO" id="GO:0016301">
    <property type="term" value="F:kinase activity"/>
    <property type="evidence" value="ECO:0007669"/>
    <property type="project" value="UniProtKB-KW"/>
</dbReference>
<keyword evidence="10" id="KW-0472">Membrane</keyword>